<evidence type="ECO:0000256" key="2">
    <source>
        <dbReference type="ARBA" id="ARBA00022448"/>
    </source>
</evidence>
<dbReference type="PIRSF" id="PIRSF003354">
    <property type="entry name" value="Coatomer_alpha_subunit"/>
    <property type="match status" value="1"/>
</dbReference>
<feature type="domain" description="COPA/B TPR" evidence="15">
    <location>
        <begin position="621"/>
        <end position="764"/>
    </location>
</feature>
<feature type="domain" description="COPA/B second beta-propeller" evidence="13">
    <location>
        <begin position="338"/>
        <end position="580"/>
    </location>
</feature>
<dbReference type="GO" id="GO:0030126">
    <property type="term" value="C:COPI vesicle coat"/>
    <property type="evidence" value="ECO:0007669"/>
    <property type="project" value="UniProtKB-UniRule"/>
</dbReference>
<dbReference type="GO" id="GO:0006886">
    <property type="term" value="P:intracellular protein transport"/>
    <property type="evidence" value="ECO:0007669"/>
    <property type="project" value="UniProtKB-UniRule"/>
</dbReference>
<feature type="repeat" description="WD" evidence="11">
    <location>
        <begin position="47"/>
        <end position="88"/>
    </location>
</feature>
<keyword evidence="8 10" id="KW-0333">Golgi apparatus</keyword>
<dbReference type="InterPro" id="IPR001680">
    <property type="entry name" value="WD40_rpt"/>
</dbReference>
<dbReference type="AlphaFoldDB" id="F2TWH1"/>
<dbReference type="Pfam" id="PF23953">
    <property type="entry name" value="TPR_COPA_B"/>
    <property type="match status" value="1"/>
</dbReference>
<dbReference type="CDD" id="cd00200">
    <property type="entry name" value="WD40"/>
    <property type="match status" value="1"/>
</dbReference>
<dbReference type="eggNOG" id="KOG0292">
    <property type="taxonomic scope" value="Eukaryota"/>
</dbReference>
<evidence type="ECO:0000256" key="11">
    <source>
        <dbReference type="PROSITE-ProRule" id="PRU00221"/>
    </source>
</evidence>
<dbReference type="InParanoid" id="F2TWH1"/>
<dbReference type="GO" id="GO:0006891">
    <property type="term" value="P:intra-Golgi vesicle-mediated transport"/>
    <property type="evidence" value="ECO:0007669"/>
    <property type="project" value="TreeGrafter"/>
</dbReference>
<dbReference type="FunFam" id="1.25.40.470:FF:000002">
    <property type="entry name" value="Coatomer subunit alpha"/>
    <property type="match status" value="1"/>
</dbReference>
<dbReference type="Proteomes" id="UP000007799">
    <property type="component" value="Unassembled WGS sequence"/>
</dbReference>
<dbReference type="GO" id="GO:0006888">
    <property type="term" value="P:endoplasmic reticulum to Golgi vesicle-mediated transport"/>
    <property type="evidence" value="ECO:0007669"/>
    <property type="project" value="InterPro"/>
</dbReference>
<reference evidence="16" key="1">
    <citation type="submission" date="2009-08" db="EMBL/GenBank/DDBJ databases">
        <title>Annotation of Salpingoeca rosetta.</title>
        <authorList>
            <consortium name="The Broad Institute Genome Sequencing Platform"/>
            <person name="Russ C."/>
            <person name="Cuomo C."/>
            <person name="Burger G."/>
            <person name="Gray M.W."/>
            <person name="Holland P.W.H."/>
            <person name="King N."/>
            <person name="Lang F.B.F."/>
            <person name="Roger A.J."/>
            <person name="Ruiz-Trillo I."/>
            <person name="Young S.K."/>
            <person name="Zeng Q."/>
            <person name="Gargeya S."/>
            <person name="Alvarado L."/>
            <person name="Berlin A."/>
            <person name="Chapman S.B."/>
            <person name="Chen Z."/>
            <person name="Freedman E."/>
            <person name="Gellesch M."/>
            <person name="Goldberg J."/>
            <person name="Griggs A."/>
            <person name="Gujja S."/>
            <person name="Heilman E."/>
            <person name="Heiman D."/>
            <person name="Howarth C."/>
            <person name="Mehta T."/>
            <person name="Neiman D."/>
            <person name="Pearson M."/>
            <person name="Roberts A."/>
            <person name="Saif S."/>
            <person name="Shea T."/>
            <person name="Shenoy N."/>
            <person name="Sisk P."/>
            <person name="Stolte C."/>
            <person name="Sykes S."/>
            <person name="White J."/>
            <person name="Yandava C."/>
            <person name="Haas B."/>
            <person name="Nusbaum C."/>
            <person name="Birren B."/>
        </authorList>
    </citation>
    <scope>NUCLEOTIDE SEQUENCE [LARGE SCALE GENOMIC DNA]</scope>
    <source>
        <strain evidence="16">ATCC 50818</strain>
    </source>
</reference>
<dbReference type="InterPro" id="IPR036322">
    <property type="entry name" value="WD40_repeat_dom_sf"/>
</dbReference>
<dbReference type="SMART" id="SM00320">
    <property type="entry name" value="WD40"/>
    <property type="match status" value="7"/>
</dbReference>
<evidence type="ECO:0000259" key="15">
    <source>
        <dbReference type="Pfam" id="PF23953"/>
    </source>
</evidence>
<dbReference type="FunFam" id="2.130.10.10:FF:000010">
    <property type="entry name" value="Coatomer subunit alpha"/>
    <property type="match status" value="1"/>
</dbReference>
<evidence type="ECO:0000256" key="10">
    <source>
        <dbReference type="PIRNR" id="PIRNR003354"/>
    </source>
</evidence>
<gene>
    <name evidence="16" type="ORF">PTSG_00437</name>
</gene>
<dbReference type="Pfam" id="PF04053">
    <property type="entry name" value="B-prop_COPA_B_2nd"/>
    <property type="match status" value="1"/>
</dbReference>
<dbReference type="PANTHER" id="PTHR19876">
    <property type="entry name" value="COATOMER"/>
    <property type="match status" value="1"/>
</dbReference>
<comment type="subunit">
    <text evidence="10">Oligomeric complex that consists of at least the alpha, beta, beta', gamma, delta, epsilon and zeta subunits.</text>
</comment>
<evidence type="ECO:0000256" key="9">
    <source>
        <dbReference type="ARBA" id="ARBA00023136"/>
    </source>
</evidence>
<sequence>MLTKFEAKTARVKGVSFHPKRPWVLASLHSGVIHLYDYRMGTLIDKYDEHDGPVRGVDFHSSQPLFVSGGDDYKIKVWNYKTRRCLFTLNGHLDYIRTTYFHQETPWIVSASDDQTIRIWNWQSRNCVSVLTGHNHYVMCANFHPTQDLLVSASLDQTVRVWNFSGLRKKGVAPAGAGLGRKDDADLFGSADVMVQHVLEGHDRGVNWAAFHGTSPLVVSGADDRTVKLWRMNDTKAWEVDTCRGHYNNVVCVLFHPRQDLVVSASEDCSIRVWDTQRRASVQTFRREHDRFWVVAAHPEVNLFAAGHDSGLVVFKLERERPGYAVHNNTLFYVKDRFIRTYEFGSSKDAPLASIRRHGTGAPQNGILTMAYNRAENAALLTAATDGGVYELYMLPKKGSDADNAECKRGSGRCAVWVARNRFAVLDKYNTILIKDLKNETTKKVTPPVQTDTLFYASTGRLLLGNGEGVTLFDVQQRRALASISTSRIKYAVWNKDSSQVALLGKHDITVCDKHLRQICTIHETIRVKSAVWEESGVLIYTTLNHLKYALPNGDSGIIRTLDTPIYITHVKGGTVYCLDREVKTAALAIDPTEYQFKLALVNRAYDQVLYMVRNARLPGQSIIAYLQKKGYPEVALHFVKDSRTRFALALECGNIEAAKEAAKELDDKNCWEQLADVALKHGDHQVVELAYQRSKSFEKLTFLYLITGNLEKLRKMLKIAEIRKDVDSQFQTALLLGDMEERIRVLQSVGQGPLAYLTAATHGYDDKATEIAQTLGMEEDQLPPVHPDSKALLPPEPVCENQTNWPLLTISKGFFDSMKTQQPAALAVADDIDAMDDAEGWGDEEDEELGEEAGLGGEEEEEEGEGWGDEDDLDLDIELEEPEGEEEAGGDIFVAPSAGTPQSQMWVNNSSLIADHVAAGSFDTAMNIMKQQLGIVNFAPYKDLFISQYARSRAVVEATNSTPPLFFYMHRNWQDAGARNGLPAVGLKFGSLAESLQNAYASTTKGKFADALGQMRSILRCLPMLVVSSRSELQEVQQLAKICREYVVGLSLEIRRREIAKDPSQAARAAELAAYFTHCDLQPFHMILVLKTAQTLFYKLKNFKTCASFARRLLELGPKVDLATKTKKILQACEKNMVDAVEIDYDMHNPFTISLKSMKPIYKGKPQVTCPFCSAVYEPECEGETCLACEVAEIGRSAVGLSSLRP</sequence>
<organism evidence="17">
    <name type="scientific">Salpingoeca rosetta (strain ATCC 50818 / BSB-021)</name>
    <dbReference type="NCBI Taxonomy" id="946362"/>
    <lineage>
        <taxon>Eukaryota</taxon>
        <taxon>Choanoflagellata</taxon>
        <taxon>Craspedida</taxon>
        <taxon>Salpingoecidae</taxon>
        <taxon>Salpingoeca</taxon>
    </lineage>
</organism>
<evidence type="ECO:0000313" key="17">
    <source>
        <dbReference type="Proteomes" id="UP000007799"/>
    </source>
</evidence>
<dbReference type="GeneID" id="16067754"/>
<dbReference type="Gene3D" id="1.25.40.470">
    <property type="match status" value="1"/>
</dbReference>
<dbReference type="EMBL" id="GL832955">
    <property type="protein sequence ID" value="EGD72417.1"/>
    <property type="molecule type" value="Genomic_DNA"/>
</dbReference>
<dbReference type="InterPro" id="IPR015943">
    <property type="entry name" value="WD40/YVTN_repeat-like_dom_sf"/>
</dbReference>
<dbReference type="PROSITE" id="PS50294">
    <property type="entry name" value="WD_REPEATS_REGION"/>
    <property type="match status" value="5"/>
</dbReference>
<evidence type="ECO:0000256" key="1">
    <source>
        <dbReference type="ARBA" id="ARBA00004255"/>
    </source>
</evidence>
<evidence type="ECO:0000256" key="8">
    <source>
        <dbReference type="ARBA" id="ARBA00023034"/>
    </source>
</evidence>
<keyword evidence="2 10" id="KW-0813">Transport</keyword>
<feature type="repeat" description="WD" evidence="11">
    <location>
        <begin position="131"/>
        <end position="165"/>
    </location>
</feature>
<dbReference type="KEGG" id="sre:PTSG_00437"/>
<dbReference type="PROSITE" id="PS00678">
    <property type="entry name" value="WD_REPEATS_1"/>
    <property type="match status" value="1"/>
</dbReference>
<evidence type="ECO:0000259" key="13">
    <source>
        <dbReference type="Pfam" id="PF04053"/>
    </source>
</evidence>
<dbReference type="FunCoup" id="F2TWH1">
    <property type="interactions" value="1811"/>
</dbReference>
<evidence type="ECO:0000256" key="7">
    <source>
        <dbReference type="ARBA" id="ARBA00022927"/>
    </source>
</evidence>
<proteinExistence type="predicted"/>
<dbReference type="OMA" id="EMTYQKQ"/>
<keyword evidence="9 10" id="KW-0472">Membrane</keyword>
<dbReference type="STRING" id="946362.F2TWH1"/>
<comment type="function">
    <text evidence="10">The coatomer is a cytosolic protein complex that binds to dilysine motifs and reversibly associates with Golgi non-clathrin-coated vesicles, which further mediate biosynthetic protein transport from the ER, via the Golgi up to the trans Golgi network.</text>
</comment>
<dbReference type="InterPro" id="IPR020472">
    <property type="entry name" value="WD40_PAC1"/>
</dbReference>
<dbReference type="GO" id="GO:0006890">
    <property type="term" value="P:retrograde vesicle-mediated transport, Golgi to endoplasmic reticulum"/>
    <property type="evidence" value="ECO:0007669"/>
    <property type="project" value="TreeGrafter"/>
</dbReference>
<dbReference type="InterPro" id="IPR016391">
    <property type="entry name" value="Coatomer_asu"/>
</dbReference>
<name>F2TWH1_SALR5</name>
<dbReference type="PROSITE" id="PS50082">
    <property type="entry name" value="WD_REPEATS_2"/>
    <property type="match status" value="5"/>
</dbReference>
<keyword evidence="17" id="KW-1185">Reference proteome</keyword>
<comment type="subcellular location">
    <subcellularLocation>
        <location evidence="10">Cytoplasm</location>
    </subcellularLocation>
    <subcellularLocation>
        <location evidence="1 10">Golgi apparatus membrane</location>
        <topology evidence="1 10">Peripheral membrane protein</topology>
        <orientation evidence="1">Cytoplasmic side</orientation>
    </subcellularLocation>
</comment>
<evidence type="ECO:0000256" key="3">
    <source>
        <dbReference type="ARBA" id="ARBA00022490"/>
    </source>
</evidence>
<dbReference type="CDD" id="cd22948">
    <property type="entry name" value="Coatomer_WDAD_alpha"/>
    <property type="match status" value="1"/>
</dbReference>
<dbReference type="PANTHER" id="PTHR19876:SF1">
    <property type="entry name" value="COATOMER SUBUNIT ALPHA"/>
    <property type="match status" value="1"/>
</dbReference>
<feature type="region of interest" description="Disordered" evidence="12">
    <location>
        <begin position="838"/>
        <end position="873"/>
    </location>
</feature>
<evidence type="ECO:0000256" key="4">
    <source>
        <dbReference type="ARBA" id="ARBA00022574"/>
    </source>
</evidence>
<keyword evidence="6 10" id="KW-0931">ER-Golgi transport</keyword>
<keyword evidence="7 10" id="KW-0653">Protein transport</keyword>
<protein>
    <recommendedName>
        <fullName evidence="10">Coatomer subunit alpha</fullName>
    </recommendedName>
</protein>
<dbReference type="GO" id="GO:0000139">
    <property type="term" value="C:Golgi membrane"/>
    <property type="evidence" value="ECO:0007669"/>
    <property type="project" value="UniProtKB-SubCell"/>
</dbReference>
<dbReference type="Pfam" id="PF06957">
    <property type="entry name" value="COPI_C"/>
    <property type="match status" value="1"/>
</dbReference>
<feature type="domain" description="Coatomer alpha subunit C-terminal" evidence="14">
    <location>
        <begin position="813"/>
        <end position="1203"/>
    </location>
</feature>
<dbReference type="Gene3D" id="2.130.10.10">
    <property type="entry name" value="YVTN repeat-like/Quinoprotein amine dehydrogenase"/>
    <property type="match status" value="1"/>
</dbReference>
<dbReference type="InterPro" id="IPR047312">
    <property type="entry name" value="Coatomer_alpha_WD-assoc_reg"/>
</dbReference>
<dbReference type="InterPro" id="IPR006692">
    <property type="entry name" value="Beta-prop_COPA/B_2nd"/>
</dbReference>
<feature type="repeat" description="WD" evidence="11">
    <location>
        <begin position="199"/>
        <end position="240"/>
    </location>
</feature>
<evidence type="ECO:0000256" key="6">
    <source>
        <dbReference type="ARBA" id="ARBA00022892"/>
    </source>
</evidence>
<dbReference type="RefSeq" id="XP_004998986.1">
    <property type="nucleotide sequence ID" value="XM_004998929.1"/>
</dbReference>
<dbReference type="InterPro" id="IPR050844">
    <property type="entry name" value="Coatomer_complex_subunit"/>
</dbReference>
<dbReference type="InterPro" id="IPR010714">
    <property type="entry name" value="Coatomer_asu_C"/>
</dbReference>
<dbReference type="PRINTS" id="PR00320">
    <property type="entry name" value="GPROTEINBRPT"/>
</dbReference>
<feature type="repeat" description="WD" evidence="11">
    <location>
        <begin position="243"/>
        <end position="284"/>
    </location>
</feature>
<keyword evidence="3 10" id="KW-0963">Cytoplasm</keyword>
<evidence type="ECO:0000313" key="16">
    <source>
        <dbReference type="EMBL" id="EGD72417.1"/>
    </source>
</evidence>
<dbReference type="InterPro" id="IPR056176">
    <property type="entry name" value="TPR_COPA_B"/>
</dbReference>
<accession>F2TWH1</accession>
<keyword evidence="4 11" id="KW-0853">WD repeat</keyword>
<evidence type="ECO:0000256" key="12">
    <source>
        <dbReference type="SAM" id="MobiDB-lite"/>
    </source>
</evidence>
<feature type="repeat" description="WD" evidence="11">
    <location>
        <begin position="89"/>
        <end position="130"/>
    </location>
</feature>
<dbReference type="SUPFAM" id="SSF50978">
    <property type="entry name" value="WD40 repeat-like"/>
    <property type="match status" value="1"/>
</dbReference>
<dbReference type="OrthoDB" id="10261470at2759"/>
<dbReference type="InterPro" id="IPR019775">
    <property type="entry name" value="WD40_repeat_CS"/>
</dbReference>
<evidence type="ECO:0000256" key="5">
    <source>
        <dbReference type="ARBA" id="ARBA00022737"/>
    </source>
</evidence>
<dbReference type="Pfam" id="PF00400">
    <property type="entry name" value="WD40"/>
    <property type="match status" value="5"/>
</dbReference>
<keyword evidence="5" id="KW-0677">Repeat</keyword>
<evidence type="ECO:0000259" key="14">
    <source>
        <dbReference type="Pfam" id="PF06957"/>
    </source>
</evidence>
<dbReference type="GO" id="GO:0005198">
    <property type="term" value="F:structural molecule activity"/>
    <property type="evidence" value="ECO:0007669"/>
    <property type="project" value="InterPro"/>
</dbReference>